<proteinExistence type="predicted"/>
<dbReference type="PANTHER" id="PTHR38774">
    <property type="entry name" value="CYTOPLASMIC PROTEIN-RELATED"/>
    <property type="match status" value="1"/>
</dbReference>
<dbReference type="Proteomes" id="UP000245790">
    <property type="component" value="Unassembled WGS sequence"/>
</dbReference>
<dbReference type="Pfam" id="PF06853">
    <property type="entry name" value="DUF1249"/>
    <property type="match status" value="1"/>
</dbReference>
<dbReference type="PANTHER" id="PTHR38774:SF1">
    <property type="entry name" value="CYTOPLASMIC PROTEIN"/>
    <property type="match status" value="1"/>
</dbReference>
<dbReference type="EMBL" id="QGGU01000005">
    <property type="protein sequence ID" value="PWK51916.1"/>
    <property type="molecule type" value="Genomic_DNA"/>
</dbReference>
<reference evidence="1 2" key="1">
    <citation type="submission" date="2018-05" db="EMBL/GenBank/DDBJ databases">
        <title>Genomic Encyclopedia of Type Strains, Phase IV (KMG-IV): sequencing the most valuable type-strain genomes for metagenomic binning, comparative biology and taxonomic classification.</title>
        <authorList>
            <person name="Goeker M."/>
        </authorList>
    </citation>
    <scope>NUCLEOTIDE SEQUENCE [LARGE SCALE GENOMIC DNA]</scope>
    <source>
        <strain evidence="1 2">DSM 25350</strain>
    </source>
</reference>
<sequence length="152" mass="17380">MAQCEQNYALLLRLLRAAEKQPVASGTGDYLQRLIKANNDDSIRLPFYLSIVDEARYTTTLIISVELSSSEWVSPVKLKVRLYHDAQLAEVMEPNRNHAPKHQHPYPKQVKHYPDDKVQRNQLLSQCLSQCFQQNVEKVAMPVIIDSGDCSE</sequence>
<keyword evidence="2" id="KW-1185">Reference proteome</keyword>
<protein>
    <submittedName>
        <fullName evidence="1">Uncharacterized protein YqiB (DUF1249 family)</fullName>
    </submittedName>
</protein>
<evidence type="ECO:0000313" key="2">
    <source>
        <dbReference type="Proteomes" id="UP000245790"/>
    </source>
</evidence>
<dbReference type="InterPro" id="IPR009659">
    <property type="entry name" value="DUF1249"/>
</dbReference>
<gene>
    <name evidence="1" type="ORF">C8D97_105232</name>
</gene>
<evidence type="ECO:0000313" key="1">
    <source>
        <dbReference type="EMBL" id="PWK51916.1"/>
    </source>
</evidence>
<name>A0A316FW98_9GAMM</name>
<comment type="caution">
    <text evidence="1">The sequence shown here is derived from an EMBL/GenBank/DDBJ whole genome shotgun (WGS) entry which is preliminary data.</text>
</comment>
<organism evidence="1 2">
    <name type="scientific">Pleionea mediterranea</name>
    <dbReference type="NCBI Taxonomy" id="523701"/>
    <lineage>
        <taxon>Bacteria</taxon>
        <taxon>Pseudomonadati</taxon>
        <taxon>Pseudomonadota</taxon>
        <taxon>Gammaproteobacteria</taxon>
        <taxon>Oceanospirillales</taxon>
        <taxon>Pleioneaceae</taxon>
        <taxon>Pleionea</taxon>
    </lineage>
</organism>
<dbReference type="AlphaFoldDB" id="A0A316FW98"/>
<accession>A0A316FW98</accession>